<keyword evidence="2" id="KW-1185">Reference proteome</keyword>
<proteinExistence type="predicted"/>
<evidence type="ECO:0000313" key="2">
    <source>
        <dbReference type="Proteomes" id="UP000191272"/>
    </source>
</evidence>
<dbReference type="EMBL" id="CP020452">
    <property type="protein sequence ID" value="ARC51300.1"/>
    <property type="molecule type" value="Genomic_DNA"/>
</dbReference>
<gene>
    <name evidence="1" type="ORF">A6J88_08765</name>
</gene>
<protein>
    <recommendedName>
        <fullName evidence="3">Transposase</fullName>
    </recommendedName>
</protein>
<evidence type="ECO:0000313" key="1">
    <source>
        <dbReference type="EMBL" id="ARC51300.1"/>
    </source>
</evidence>
<organism evidence="1 2">
    <name type="scientific">Neisseria mucosa</name>
    <dbReference type="NCBI Taxonomy" id="488"/>
    <lineage>
        <taxon>Bacteria</taxon>
        <taxon>Pseudomonadati</taxon>
        <taxon>Pseudomonadota</taxon>
        <taxon>Betaproteobacteria</taxon>
        <taxon>Neisseriales</taxon>
        <taxon>Neisseriaceae</taxon>
        <taxon>Neisseria</taxon>
    </lineage>
</organism>
<accession>A0ABM6JCG3</accession>
<name>A0ABM6JCG3_NEIMU</name>
<reference evidence="2" key="1">
    <citation type="submission" date="2017-03" db="EMBL/GenBank/DDBJ databases">
        <title>FDA dAtabase for Regulatory Grade micrObial Sequences (FDA-ARGOS): Supporting development and validation of Infectious Disease Dx tests.</title>
        <authorList>
            <person name="Campos J."/>
            <person name="Goldberg B."/>
            <person name="Tallon L."/>
            <person name="Sadzewicz L."/>
            <person name="Sengamalay N."/>
            <person name="Ott S."/>
            <person name="Godinez A."/>
            <person name="Nagaraj S."/>
            <person name="Vyas G."/>
            <person name="Aluvathingal J."/>
            <person name="Nadendla S."/>
            <person name="Geyer C."/>
            <person name="Nandy P."/>
            <person name="Hobson J."/>
            <person name="Sichtig H."/>
        </authorList>
    </citation>
    <scope>NUCLEOTIDE SEQUENCE [LARGE SCALE GENOMIC DNA]</scope>
    <source>
        <strain evidence="2">FDAARGOS_260</strain>
    </source>
</reference>
<dbReference type="Proteomes" id="UP000191272">
    <property type="component" value="Chromosome"/>
</dbReference>
<sequence>MPGCVITLPKTVSKRLDLSFCIFARRGEKYSCYTLVLKFRVIHRWGVWRSHARGWLDMQAAACYACLLAIKSMLV</sequence>
<evidence type="ECO:0008006" key="3">
    <source>
        <dbReference type="Google" id="ProtNLM"/>
    </source>
</evidence>